<name>A0A8H7XVD9_PSICU</name>
<sequence length="548" mass="62505">MSAPLLSSQLGSTYIPNEIELVTIKQHISEHMAELKVLEARVDLALKAYEDLRTQYDTLSLKIDQYKALASPLRRLPTEILAEIFFYCLPTETNSIISPNEAPLILTRVCSKWRKIALTTPIIWSTIHISTPPIDSRNSLTLRDDYISRQVECRTKLVFDWIARSGECPLYISIFIPVNSHPVWAGFEKQVLRCLNSNSHRWKETNFNMPSRYLSDIFAMDRSKFPMLTSLAITVVDLYLLDRPTLAQRHGICEASNLTAVSFENIPEDLTQLPLHWARLHTLSLTCGSRSISDVGKVLESCKSLFRLHIVATPNSSSSYNKTITLPMLNSLILFDTGCNFLDCLDVPSLQYIRYHYTYPEGKGTLLSFIPRVANGLQTLISDFQLLSNEDFLLCLRHCPNLVNLSSCPKPNLAIFVRVSRTQQTPQRHLNFNDALLDLLCTPDSAGRFFLPKLQIIDWGTPAHFSDEKLLEFIHLRRDRSSPGVSKLKRIVVLREHESDNSQMETILKQFNDKDSFKVDIRYAKPSNSRIVLQVDPRLGLPSQLWLS</sequence>
<gene>
    <name evidence="3" type="ORF">JR316_008280</name>
</gene>
<organism evidence="3">
    <name type="scientific">Psilocybe cubensis</name>
    <name type="common">Psychedelic mushroom</name>
    <name type="synonym">Stropharia cubensis</name>
    <dbReference type="NCBI Taxonomy" id="181762"/>
    <lineage>
        <taxon>Eukaryota</taxon>
        <taxon>Fungi</taxon>
        <taxon>Dikarya</taxon>
        <taxon>Basidiomycota</taxon>
        <taxon>Agaricomycotina</taxon>
        <taxon>Agaricomycetes</taxon>
        <taxon>Agaricomycetidae</taxon>
        <taxon>Agaricales</taxon>
        <taxon>Agaricineae</taxon>
        <taxon>Strophariaceae</taxon>
        <taxon>Psilocybe</taxon>
    </lineage>
</organism>
<dbReference type="Gene3D" id="1.20.1280.50">
    <property type="match status" value="1"/>
</dbReference>
<dbReference type="Pfam" id="PF12937">
    <property type="entry name" value="F-box-like"/>
    <property type="match status" value="1"/>
</dbReference>
<dbReference type="EMBL" id="JAFIQS010000008">
    <property type="protein sequence ID" value="KAG5166199.1"/>
    <property type="molecule type" value="Genomic_DNA"/>
</dbReference>
<comment type="caution">
    <text evidence="3">The sequence shown here is derived from an EMBL/GenBank/DDBJ whole genome shotgun (WGS) entry which is preliminary data.</text>
</comment>
<accession>A0A8H7XVD9</accession>
<feature type="domain" description="F-box" evidence="2">
    <location>
        <begin position="74"/>
        <end position="129"/>
    </location>
</feature>
<feature type="coiled-coil region" evidence="1">
    <location>
        <begin position="35"/>
        <end position="69"/>
    </location>
</feature>
<dbReference type="Gene3D" id="3.80.10.10">
    <property type="entry name" value="Ribonuclease Inhibitor"/>
    <property type="match status" value="1"/>
</dbReference>
<reference evidence="3" key="1">
    <citation type="submission" date="2021-02" db="EMBL/GenBank/DDBJ databases">
        <title>Psilocybe cubensis genome.</title>
        <authorList>
            <person name="Mckernan K.J."/>
            <person name="Crawford S."/>
            <person name="Trippe A."/>
            <person name="Kane L.T."/>
            <person name="Mclaughlin S."/>
        </authorList>
    </citation>
    <scope>NUCLEOTIDE SEQUENCE [LARGE SCALE GENOMIC DNA]</scope>
    <source>
        <strain evidence="3">MGC-MH-2018</strain>
    </source>
</reference>
<dbReference type="OrthoDB" id="3051815at2759"/>
<evidence type="ECO:0000256" key="1">
    <source>
        <dbReference type="SAM" id="Coils"/>
    </source>
</evidence>
<protein>
    <recommendedName>
        <fullName evidence="2">F-box domain-containing protein</fullName>
    </recommendedName>
</protein>
<dbReference type="InterPro" id="IPR032675">
    <property type="entry name" value="LRR_dom_sf"/>
</dbReference>
<dbReference type="AlphaFoldDB" id="A0A8H7XVD9"/>
<dbReference type="InterPro" id="IPR001810">
    <property type="entry name" value="F-box_dom"/>
</dbReference>
<keyword evidence="1" id="KW-0175">Coiled coil</keyword>
<proteinExistence type="predicted"/>
<evidence type="ECO:0000259" key="2">
    <source>
        <dbReference type="Pfam" id="PF12937"/>
    </source>
</evidence>
<evidence type="ECO:0000313" key="3">
    <source>
        <dbReference type="EMBL" id="KAG5166199.1"/>
    </source>
</evidence>